<keyword evidence="3" id="KW-1185">Reference proteome</keyword>
<gene>
    <name evidence="2" type="ORF">KDN34_11680</name>
</gene>
<feature type="region of interest" description="Disordered" evidence="1">
    <location>
        <begin position="101"/>
        <end position="125"/>
    </location>
</feature>
<dbReference type="RefSeq" id="WP_212593947.1">
    <property type="nucleotide sequence ID" value="NZ_CP073587.1"/>
</dbReference>
<name>A0ABX7YR70_9GAMM</name>
<feature type="compositionally biased region" description="Gly residues" evidence="1">
    <location>
        <begin position="111"/>
        <end position="125"/>
    </location>
</feature>
<dbReference type="Proteomes" id="UP000679575">
    <property type="component" value="Chromosome"/>
</dbReference>
<accession>A0ABX7YR70</accession>
<sequence>MMTDFLMMAGLVVIAAFFWQLRQMAEICRQFAEREVKRQRVQLLSVAMNSARPCLGAGLGWKANFQFEFSTDGINQYKGHILMIGKRIQKIEWPIFPEPEWEQAPTSRGKVSGGCGGGCRSGGCH</sequence>
<evidence type="ECO:0000313" key="3">
    <source>
        <dbReference type="Proteomes" id="UP000679575"/>
    </source>
</evidence>
<dbReference type="InterPro" id="IPR021732">
    <property type="entry name" value="DUF3301"/>
</dbReference>
<dbReference type="EMBL" id="CP073587">
    <property type="protein sequence ID" value="QUN04895.1"/>
    <property type="molecule type" value="Genomic_DNA"/>
</dbReference>
<reference evidence="2 3" key="1">
    <citation type="submission" date="2021-04" db="EMBL/GenBank/DDBJ databases">
        <title>Novel species identification of genus Shewanella.</title>
        <authorList>
            <person name="Liu G."/>
        </authorList>
    </citation>
    <scope>NUCLEOTIDE SEQUENCE [LARGE SCALE GENOMIC DNA]</scope>
    <source>
        <strain evidence="2 3">FJAT-54481</strain>
    </source>
</reference>
<dbReference type="Pfam" id="PF11743">
    <property type="entry name" value="DUF3301"/>
    <property type="match status" value="1"/>
</dbReference>
<proteinExistence type="predicted"/>
<organism evidence="2 3">
    <name type="scientific">Shewanella yunxiaonensis</name>
    <dbReference type="NCBI Taxonomy" id="2829809"/>
    <lineage>
        <taxon>Bacteria</taxon>
        <taxon>Pseudomonadati</taxon>
        <taxon>Pseudomonadota</taxon>
        <taxon>Gammaproteobacteria</taxon>
        <taxon>Alteromonadales</taxon>
        <taxon>Shewanellaceae</taxon>
        <taxon>Shewanella</taxon>
    </lineage>
</organism>
<evidence type="ECO:0000313" key="2">
    <source>
        <dbReference type="EMBL" id="QUN04895.1"/>
    </source>
</evidence>
<evidence type="ECO:0000256" key="1">
    <source>
        <dbReference type="SAM" id="MobiDB-lite"/>
    </source>
</evidence>
<protein>
    <submittedName>
        <fullName evidence="2">DUF3301 domain-containing protein</fullName>
    </submittedName>
</protein>